<comment type="caution">
    <text evidence="2">The sequence shown here is derived from an EMBL/GenBank/DDBJ whole genome shotgun (WGS) entry which is preliminary data.</text>
</comment>
<keyword evidence="1" id="KW-0812">Transmembrane</keyword>
<evidence type="ECO:0000256" key="1">
    <source>
        <dbReference type="SAM" id="Phobius"/>
    </source>
</evidence>
<protein>
    <submittedName>
        <fullName evidence="2">Uncharacterized protein</fullName>
    </submittedName>
</protein>
<keyword evidence="1" id="KW-1133">Transmembrane helix</keyword>
<proteinExistence type="predicted"/>
<sequence length="75" mass="8320">MDRKTLVIISSILAAILILGIILLLCLTQVEKIKEEIKVCKSHGYDGVRFTSGFSLETECGYIEDSRFSIRLGGN</sequence>
<dbReference type="EMBL" id="BARS01023488">
    <property type="protein sequence ID" value="GAG12050.1"/>
    <property type="molecule type" value="Genomic_DNA"/>
</dbReference>
<accession>X0V1S0</accession>
<feature type="transmembrane region" description="Helical" evidence="1">
    <location>
        <begin position="6"/>
        <end position="28"/>
    </location>
</feature>
<name>X0V1S0_9ZZZZ</name>
<reference evidence="2" key="1">
    <citation type="journal article" date="2014" name="Front. Microbiol.">
        <title>High frequency of phylogenetically diverse reductive dehalogenase-homologous genes in deep subseafloor sedimentary metagenomes.</title>
        <authorList>
            <person name="Kawai M."/>
            <person name="Futagami T."/>
            <person name="Toyoda A."/>
            <person name="Takaki Y."/>
            <person name="Nishi S."/>
            <person name="Hori S."/>
            <person name="Arai W."/>
            <person name="Tsubouchi T."/>
            <person name="Morono Y."/>
            <person name="Uchiyama I."/>
            <person name="Ito T."/>
            <person name="Fujiyama A."/>
            <person name="Inagaki F."/>
            <person name="Takami H."/>
        </authorList>
    </citation>
    <scope>NUCLEOTIDE SEQUENCE</scope>
    <source>
        <strain evidence="2">Expedition CK06-06</strain>
    </source>
</reference>
<gene>
    <name evidence="2" type="ORF">S01H1_37397</name>
</gene>
<dbReference type="AlphaFoldDB" id="X0V1S0"/>
<keyword evidence="1" id="KW-0472">Membrane</keyword>
<organism evidence="2">
    <name type="scientific">marine sediment metagenome</name>
    <dbReference type="NCBI Taxonomy" id="412755"/>
    <lineage>
        <taxon>unclassified sequences</taxon>
        <taxon>metagenomes</taxon>
        <taxon>ecological metagenomes</taxon>
    </lineage>
</organism>
<evidence type="ECO:0000313" key="2">
    <source>
        <dbReference type="EMBL" id="GAG12050.1"/>
    </source>
</evidence>